<dbReference type="Proteomes" id="UP000217895">
    <property type="component" value="Chromosome"/>
</dbReference>
<evidence type="ECO:0000313" key="2">
    <source>
        <dbReference type="Proteomes" id="UP000217895"/>
    </source>
</evidence>
<dbReference type="AlphaFoldDB" id="A0A1Z4JP37"/>
<name>A0A1Z4JP37_LEPBY</name>
<organism evidence="1 2">
    <name type="scientific">Leptolyngbya boryana NIES-2135</name>
    <dbReference type="NCBI Taxonomy" id="1973484"/>
    <lineage>
        <taxon>Bacteria</taxon>
        <taxon>Bacillati</taxon>
        <taxon>Cyanobacteriota</taxon>
        <taxon>Cyanophyceae</taxon>
        <taxon>Leptolyngbyales</taxon>
        <taxon>Leptolyngbyaceae</taxon>
        <taxon>Leptolyngbya group</taxon>
        <taxon>Leptolyngbya</taxon>
    </lineage>
</organism>
<accession>A0A1Z4JP37</accession>
<evidence type="ECO:0000313" key="1">
    <source>
        <dbReference type="EMBL" id="BAY58476.1"/>
    </source>
</evidence>
<dbReference type="EMBL" id="AP018203">
    <property type="protein sequence ID" value="BAY58476.1"/>
    <property type="molecule type" value="Genomic_DNA"/>
</dbReference>
<gene>
    <name evidence="1" type="ORF">NIES2135_53490</name>
</gene>
<protein>
    <submittedName>
        <fullName evidence="1">Uncharacterized protein</fullName>
    </submittedName>
</protein>
<keyword evidence="2" id="KW-1185">Reference proteome</keyword>
<proteinExistence type="predicted"/>
<sequence>MSNYCYLPQYGLDPRVMSYLRSRGWSVRKRRKVPTWILVDRLSGWSSFIYWDRNYGWGSSDNVPFLEIRAALQNPNRTENREV</sequence>
<reference evidence="1 2" key="1">
    <citation type="submission" date="2017-06" db="EMBL/GenBank/DDBJ databases">
        <title>Genome sequencing of cyanobaciteial culture collection at National Institute for Environmental Studies (NIES).</title>
        <authorList>
            <person name="Hirose Y."/>
            <person name="Shimura Y."/>
            <person name="Fujisawa T."/>
            <person name="Nakamura Y."/>
            <person name="Kawachi M."/>
        </authorList>
    </citation>
    <scope>NUCLEOTIDE SEQUENCE [LARGE SCALE GENOMIC DNA]</scope>
    <source>
        <strain evidence="1 2">NIES-2135</strain>
    </source>
</reference>